<reference evidence="5 6" key="1">
    <citation type="journal article" date="2017" name="Gigascience">
        <title>Genome sequence of the small brown planthopper, Laodelphax striatellus.</title>
        <authorList>
            <person name="Zhu J."/>
            <person name="Jiang F."/>
            <person name="Wang X."/>
            <person name="Yang P."/>
            <person name="Bao Y."/>
            <person name="Zhao W."/>
            <person name="Wang W."/>
            <person name="Lu H."/>
            <person name="Wang Q."/>
            <person name="Cui N."/>
            <person name="Li J."/>
            <person name="Chen X."/>
            <person name="Luo L."/>
            <person name="Yu J."/>
            <person name="Kang L."/>
            <person name="Cui F."/>
        </authorList>
    </citation>
    <scope>NUCLEOTIDE SEQUENCE [LARGE SCALE GENOMIC DNA]</scope>
    <source>
        <strain evidence="5">Lst14</strain>
    </source>
</reference>
<dbReference type="SUPFAM" id="SSF53335">
    <property type="entry name" value="S-adenosyl-L-methionine-dependent methyltransferases"/>
    <property type="match status" value="1"/>
</dbReference>
<dbReference type="PANTHER" id="PTHR44942:SF4">
    <property type="entry name" value="METHYLTRANSFERASE TYPE 11 DOMAIN-CONTAINING PROTEIN"/>
    <property type="match status" value="1"/>
</dbReference>
<dbReference type="Pfam" id="PF08241">
    <property type="entry name" value="Methyltransf_11"/>
    <property type="match status" value="1"/>
</dbReference>
<proteinExistence type="inferred from homology"/>
<dbReference type="Gene3D" id="3.40.50.150">
    <property type="entry name" value="Vaccinia Virus protein VP39"/>
    <property type="match status" value="1"/>
</dbReference>
<dbReference type="InterPro" id="IPR029063">
    <property type="entry name" value="SAM-dependent_MTases_sf"/>
</dbReference>
<accession>A0A482WI05</accession>
<evidence type="ECO:0000313" key="6">
    <source>
        <dbReference type="Proteomes" id="UP000291343"/>
    </source>
</evidence>
<dbReference type="AlphaFoldDB" id="A0A482WI05"/>
<protein>
    <recommendedName>
        <fullName evidence="4">Methyltransferase type 11 domain-containing protein</fullName>
    </recommendedName>
</protein>
<dbReference type="STRING" id="195883.A0A482WI05"/>
<evidence type="ECO:0000256" key="3">
    <source>
        <dbReference type="ARBA" id="ARBA00022679"/>
    </source>
</evidence>
<keyword evidence="3" id="KW-0808">Transferase</keyword>
<comment type="caution">
    <text evidence="5">The sequence shown here is derived from an EMBL/GenBank/DDBJ whole genome shotgun (WGS) entry which is preliminary data.</text>
</comment>
<sequence length="280" mass="32058">MNDDQYLTTIEQAESYNKVRPSPPQKLIARIVEFLKEKLDEDHLETAIDVGCGSGQSTSLLAPYFKRVIGIDNCQIQIMLADVLSNSNFIDNVHYKLGEYYELGEPNESSQLVCACQSAHFFEMGMFYNEVQRVLVPNGVLAICGYSLPIPFSDRIMLGDIIQEAFETMSPYIPNQQNHVYKHRYSNDDFQSFPFCSKDIIREYFEKVEEKATVQDLIGYVKSWSAYKNFKKSKGDEAADNIMSMFQKKILTALDKANEDPKNVEISIKFPYILLLGRKS</sequence>
<feature type="domain" description="Methyltransferase type 11" evidence="4">
    <location>
        <begin position="48"/>
        <end position="143"/>
    </location>
</feature>
<evidence type="ECO:0000256" key="1">
    <source>
        <dbReference type="ARBA" id="ARBA00008361"/>
    </source>
</evidence>
<organism evidence="5 6">
    <name type="scientific">Laodelphax striatellus</name>
    <name type="common">Small brown planthopper</name>
    <name type="synonym">Delphax striatella</name>
    <dbReference type="NCBI Taxonomy" id="195883"/>
    <lineage>
        <taxon>Eukaryota</taxon>
        <taxon>Metazoa</taxon>
        <taxon>Ecdysozoa</taxon>
        <taxon>Arthropoda</taxon>
        <taxon>Hexapoda</taxon>
        <taxon>Insecta</taxon>
        <taxon>Pterygota</taxon>
        <taxon>Neoptera</taxon>
        <taxon>Paraneoptera</taxon>
        <taxon>Hemiptera</taxon>
        <taxon>Auchenorrhyncha</taxon>
        <taxon>Fulgoroidea</taxon>
        <taxon>Delphacidae</taxon>
        <taxon>Criomorphinae</taxon>
        <taxon>Laodelphax</taxon>
    </lineage>
</organism>
<evidence type="ECO:0000256" key="2">
    <source>
        <dbReference type="ARBA" id="ARBA00022603"/>
    </source>
</evidence>
<dbReference type="InterPro" id="IPR051052">
    <property type="entry name" value="Diverse_substrate_MTase"/>
</dbReference>
<dbReference type="CDD" id="cd02440">
    <property type="entry name" value="AdoMet_MTases"/>
    <property type="match status" value="1"/>
</dbReference>
<keyword evidence="2" id="KW-0489">Methyltransferase</keyword>
<dbReference type="PANTHER" id="PTHR44942">
    <property type="entry name" value="METHYLTRANSF_11 DOMAIN-CONTAINING PROTEIN"/>
    <property type="match status" value="1"/>
</dbReference>
<dbReference type="EMBL" id="QKKF02034760">
    <property type="protein sequence ID" value="RZF33147.1"/>
    <property type="molecule type" value="Genomic_DNA"/>
</dbReference>
<keyword evidence="6" id="KW-1185">Reference proteome</keyword>
<dbReference type="OrthoDB" id="8123669at2759"/>
<dbReference type="GO" id="GO:0032259">
    <property type="term" value="P:methylation"/>
    <property type="evidence" value="ECO:0007669"/>
    <property type="project" value="UniProtKB-KW"/>
</dbReference>
<dbReference type="InParanoid" id="A0A482WI05"/>
<name>A0A482WI05_LAOST</name>
<comment type="similarity">
    <text evidence="1">Belongs to the methyltransferase superfamily.</text>
</comment>
<dbReference type="InterPro" id="IPR013216">
    <property type="entry name" value="Methyltransf_11"/>
</dbReference>
<evidence type="ECO:0000259" key="4">
    <source>
        <dbReference type="Pfam" id="PF08241"/>
    </source>
</evidence>
<evidence type="ECO:0000313" key="5">
    <source>
        <dbReference type="EMBL" id="RZF33147.1"/>
    </source>
</evidence>
<gene>
    <name evidence="5" type="ORF">LSTR_LSTR004833</name>
</gene>
<dbReference type="Proteomes" id="UP000291343">
    <property type="component" value="Unassembled WGS sequence"/>
</dbReference>
<dbReference type="GO" id="GO:0008757">
    <property type="term" value="F:S-adenosylmethionine-dependent methyltransferase activity"/>
    <property type="evidence" value="ECO:0007669"/>
    <property type="project" value="InterPro"/>
</dbReference>
<dbReference type="SMR" id="A0A482WI05"/>